<name>A0ABZ1KGK6_STRAH</name>
<dbReference type="RefSeq" id="WP_405444566.1">
    <property type="nucleotide sequence ID" value="NZ_CP108164.1"/>
</dbReference>
<dbReference type="Proteomes" id="UP001622557">
    <property type="component" value="Chromosome"/>
</dbReference>
<reference evidence="2 3" key="1">
    <citation type="submission" date="2022-10" db="EMBL/GenBank/DDBJ databases">
        <title>The complete genomes of actinobacterial strains from the NBC collection.</title>
        <authorList>
            <person name="Joergensen T.S."/>
            <person name="Alvarez Arevalo M."/>
            <person name="Sterndorff E.B."/>
            <person name="Faurdal D."/>
            <person name="Vuksanovic O."/>
            <person name="Mourched A.-S."/>
            <person name="Charusanti P."/>
            <person name="Shaw S."/>
            <person name="Blin K."/>
            <person name="Weber T."/>
        </authorList>
    </citation>
    <scope>NUCLEOTIDE SEQUENCE [LARGE SCALE GENOMIC DNA]</scope>
    <source>
        <strain evidence="2 3">NBC_00156</strain>
    </source>
</reference>
<evidence type="ECO:0000313" key="2">
    <source>
        <dbReference type="EMBL" id="WTQ78920.1"/>
    </source>
</evidence>
<dbReference type="GeneID" id="97278915"/>
<feature type="region of interest" description="Disordered" evidence="1">
    <location>
        <begin position="1"/>
        <end position="31"/>
    </location>
</feature>
<evidence type="ECO:0000313" key="3">
    <source>
        <dbReference type="Proteomes" id="UP001622557"/>
    </source>
</evidence>
<accession>A0ABZ1KGK6</accession>
<protein>
    <submittedName>
        <fullName evidence="2">Uncharacterized protein</fullName>
    </submittedName>
</protein>
<gene>
    <name evidence="2" type="ORF">OG350_00790</name>
</gene>
<sequence length="90" mass="9010">MSHPSCFGHTEPSRRPWSTGAQANADRSGHYADPATRTAVAASLPDRVALGAALLIVLARIGAPAAGGEPAAGVALMSWALSALLSPHAG</sequence>
<keyword evidence="3" id="KW-1185">Reference proteome</keyword>
<dbReference type="EMBL" id="CP108164">
    <property type="protein sequence ID" value="WTQ78920.1"/>
    <property type="molecule type" value="Genomic_DNA"/>
</dbReference>
<evidence type="ECO:0000256" key="1">
    <source>
        <dbReference type="SAM" id="MobiDB-lite"/>
    </source>
</evidence>
<organism evidence="2 3">
    <name type="scientific">Streptomyces achromogenes</name>
    <dbReference type="NCBI Taxonomy" id="67255"/>
    <lineage>
        <taxon>Bacteria</taxon>
        <taxon>Bacillati</taxon>
        <taxon>Actinomycetota</taxon>
        <taxon>Actinomycetes</taxon>
        <taxon>Kitasatosporales</taxon>
        <taxon>Streptomycetaceae</taxon>
        <taxon>Streptomyces</taxon>
    </lineage>
</organism>
<proteinExistence type="predicted"/>